<dbReference type="AlphaFoldDB" id="I3SKT9"/>
<evidence type="ECO:0000256" key="1">
    <source>
        <dbReference type="SAM" id="MobiDB-lite"/>
    </source>
</evidence>
<proteinExistence type="evidence at transcript level"/>
<dbReference type="EMBL" id="BT141087">
    <property type="protein sequence ID" value="AFK40881.1"/>
    <property type="molecule type" value="mRNA"/>
</dbReference>
<name>I3SKT9_LOTJA</name>
<reference evidence="2" key="1">
    <citation type="submission" date="2012-05" db="EMBL/GenBank/DDBJ databases">
        <authorList>
            <person name="Krishnakumar V."/>
            <person name="Cheung F."/>
            <person name="Xiao Y."/>
            <person name="Chan A."/>
            <person name="Moskal W.A."/>
            <person name="Town C.D."/>
        </authorList>
    </citation>
    <scope>NUCLEOTIDE SEQUENCE</scope>
</reference>
<evidence type="ECO:0000313" key="2">
    <source>
        <dbReference type="EMBL" id="AFK40881.1"/>
    </source>
</evidence>
<accession>I3SKT9</accession>
<feature type="region of interest" description="Disordered" evidence="1">
    <location>
        <begin position="77"/>
        <end position="100"/>
    </location>
</feature>
<organism evidence="2">
    <name type="scientific">Lotus japonicus</name>
    <name type="common">Lotus corniculatus var. japonicus</name>
    <dbReference type="NCBI Taxonomy" id="34305"/>
    <lineage>
        <taxon>Eukaryota</taxon>
        <taxon>Viridiplantae</taxon>
        <taxon>Streptophyta</taxon>
        <taxon>Embryophyta</taxon>
        <taxon>Tracheophyta</taxon>
        <taxon>Spermatophyta</taxon>
        <taxon>Magnoliopsida</taxon>
        <taxon>eudicotyledons</taxon>
        <taxon>Gunneridae</taxon>
        <taxon>Pentapetalae</taxon>
        <taxon>rosids</taxon>
        <taxon>fabids</taxon>
        <taxon>Fabales</taxon>
        <taxon>Fabaceae</taxon>
        <taxon>Papilionoideae</taxon>
        <taxon>50 kb inversion clade</taxon>
        <taxon>NPAAA clade</taxon>
        <taxon>Hologalegina</taxon>
        <taxon>robinioid clade</taxon>
        <taxon>Loteae</taxon>
        <taxon>Lotus</taxon>
    </lineage>
</organism>
<sequence>MSDSKFWMSTSMFEELSPPIMFSSLSLSSSSSSLTICASRGRAACLILASLSISMDLKLPSTHSSCIAIKFPATSSMLPSSTSTFRESIPSSNMASRSSI</sequence>
<protein>
    <submittedName>
        <fullName evidence="2">Uncharacterized protein</fullName>
    </submittedName>
</protein>